<dbReference type="Gene3D" id="1.10.720.30">
    <property type="entry name" value="SAP domain"/>
    <property type="match status" value="1"/>
</dbReference>
<evidence type="ECO:0000313" key="2">
    <source>
        <dbReference type="EMBL" id="KAE9007735.1"/>
    </source>
</evidence>
<evidence type="ECO:0000313" key="3">
    <source>
        <dbReference type="Proteomes" id="UP000429607"/>
    </source>
</evidence>
<comment type="caution">
    <text evidence="2">The sequence shown here is derived from an EMBL/GenBank/DDBJ whole genome shotgun (WGS) entry which is preliminary data.</text>
</comment>
<name>A0A6A3KR88_9STRA</name>
<organism evidence="2 4">
    <name type="scientific">Phytophthora rubi</name>
    <dbReference type="NCBI Taxonomy" id="129364"/>
    <lineage>
        <taxon>Eukaryota</taxon>
        <taxon>Sar</taxon>
        <taxon>Stramenopiles</taxon>
        <taxon>Oomycota</taxon>
        <taxon>Peronosporomycetes</taxon>
        <taxon>Peronosporales</taxon>
        <taxon>Peronosporaceae</taxon>
        <taxon>Phytophthora</taxon>
    </lineage>
</organism>
<dbReference type="OrthoDB" id="128539at2759"/>
<proteinExistence type="predicted"/>
<dbReference type="InterPro" id="IPR036361">
    <property type="entry name" value="SAP_dom_sf"/>
</dbReference>
<reference evidence="3 4" key="1">
    <citation type="submission" date="2018-09" db="EMBL/GenBank/DDBJ databases">
        <title>Genomic investigation of the strawberry pathogen Phytophthora fragariae indicates pathogenicity is determined by transcriptional variation in three key races.</title>
        <authorList>
            <person name="Adams T.M."/>
            <person name="Armitage A.D."/>
            <person name="Sobczyk M.K."/>
            <person name="Bates H.J."/>
            <person name="Dunwell J.M."/>
            <person name="Nellist C.F."/>
            <person name="Harrison R.J."/>
        </authorList>
    </citation>
    <scope>NUCLEOTIDE SEQUENCE [LARGE SCALE GENOMIC DNA]</scope>
    <source>
        <strain evidence="1 3">SCRP249</strain>
        <strain evidence="2 4">SCRP324</strain>
    </source>
</reference>
<dbReference type="Proteomes" id="UP000435112">
    <property type="component" value="Unassembled WGS sequence"/>
</dbReference>
<protein>
    <submittedName>
        <fullName evidence="2">Uncharacterized protein</fullName>
    </submittedName>
</protein>
<dbReference type="EMBL" id="QXFU01001212">
    <property type="protein sequence ID" value="KAE9007735.1"/>
    <property type="molecule type" value="Genomic_DNA"/>
</dbReference>
<evidence type="ECO:0000313" key="1">
    <source>
        <dbReference type="EMBL" id="KAE8991176.1"/>
    </source>
</evidence>
<dbReference type="Proteomes" id="UP000429607">
    <property type="component" value="Unassembled WGS sequence"/>
</dbReference>
<evidence type="ECO:0000313" key="4">
    <source>
        <dbReference type="Proteomes" id="UP000435112"/>
    </source>
</evidence>
<accession>A0A6A3KR88</accession>
<gene>
    <name evidence="1" type="ORF">PR001_g21298</name>
    <name evidence="2" type="ORF">PR002_g16110</name>
</gene>
<sequence length="397" mass="43875">MTVIPVTGPSGLNAPGVEPAGARSGYELLEAIDDIIGPEADGEAEPQLLAEGYGTCTSESNSGAAVNTSTQPVSLFNWTVKSSGTVVPPTNDDYASWTVVQLLKECTERKLRLSRKVPKPEQIRRLKDYDAMQRAVQATVDEENVLDPSLRKTKHCIIRLLNIIFSDRFAARLASSDDAATRDQIDVGEVNHNTAFWKEVATEFLANTTDFNNLFDLASNDSRFTVYSNYAKAYAKFYASGQNSDDFYDYCDGNWDAAYLRVCTKVKPGLEAFVNGGIHAEDEVDSMNMDKEPVRPQSNRSSRWQDQVVNTVSRLADFIVGSSTTVAVPSTASNANRNQDESVLLDRITKLHHLIDKVQESIRTEEANGNTASALEESLGLYQRRLQRLQTQLADLD</sequence>
<dbReference type="AlphaFoldDB" id="A0A6A3KR88"/>
<dbReference type="EMBL" id="QXFV01002208">
    <property type="protein sequence ID" value="KAE8991176.1"/>
    <property type="molecule type" value="Genomic_DNA"/>
</dbReference>